<sequence length="279" mass="32008">MEQENEMDQGGDMDADDTSDDKVVQVVKEAPRMSAPAGFPPLESSEEEEEVEEAPPLGQREIEMDSDAEDPAATSTQFCLREFGLQLMELLPRVFLEPRRANFWCPHLFGNAPDYSYHRDIVEKYSTGTPCRVTENDPLHNRFGRSQCAFYYIDSAMLPTLRHHASNMTAVDLINPAAFAIFPCVNVYRNMKKEKERAYSNRRGNPNLIDFLVTKRQWLRQNQYGARPPTYAGLGESLLIPFLCPLHTLPDVPLLTQARACKYWKDEYAWPPQQRDGWN</sequence>
<protein>
    <submittedName>
        <fullName evidence="2">Uncharacterized protein</fullName>
    </submittedName>
</protein>
<evidence type="ECO:0000256" key="1">
    <source>
        <dbReference type="SAM" id="MobiDB-lite"/>
    </source>
</evidence>
<feature type="region of interest" description="Disordered" evidence="1">
    <location>
        <begin position="1"/>
        <end position="57"/>
    </location>
</feature>
<organism evidence="2 3">
    <name type="scientific">Cylindrotheca closterium</name>
    <dbReference type="NCBI Taxonomy" id="2856"/>
    <lineage>
        <taxon>Eukaryota</taxon>
        <taxon>Sar</taxon>
        <taxon>Stramenopiles</taxon>
        <taxon>Ochrophyta</taxon>
        <taxon>Bacillariophyta</taxon>
        <taxon>Bacillariophyceae</taxon>
        <taxon>Bacillariophycidae</taxon>
        <taxon>Bacillariales</taxon>
        <taxon>Bacillariaceae</taxon>
        <taxon>Cylindrotheca</taxon>
    </lineage>
</organism>
<gene>
    <name evidence="2" type="ORF">CYCCA115_LOCUS7315</name>
</gene>
<reference evidence="2" key="1">
    <citation type="submission" date="2023-08" db="EMBL/GenBank/DDBJ databases">
        <authorList>
            <person name="Audoor S."/>
            <person name="Bilcke G."/>
        </authorList>
    </citation>
    <scope>NUCLEOTIDE SEQUENCE</scope>
</reference>
<dbReference type="EMBL" id="CAKOGP040000995">
    <property type="protein sequence ID" value="CAJ1941011.1"/>
    <property type="molecule type" value="Genomic_DNA"/>
</dbReference>
<feature type="compositionally biased region" description="Acidic residues" evidence="1">
    <location>
        <begin position="1"/>
        <end position="19"/>
    </location>
</feature>
<keyword evidence="3" id="KW-1185">Reference proteome</keyword>
<evidence type="ECO:0000313" key="3">
    <source>
        <dbReference type="Proteomes" id="UP001295423"/>
    </source>
</evidence>
<feature type="compositionally biased region" description="Acidic residues" evidence="1">
    <location>
        <begin position="44"/>
        <end position="53"/>
    </location>
</feature>
<evidence type="ECO:0000313" key="2">
    <source>
        <dbReference type="EMBL" id="CAJ1941011.1"/>
    </source>
</evidence>
<dbReference type="Proteomes" id="UP001295423">
    <property type="component" value="Unassembled WGS sequence"/>
</dbReference>
<name>A0AAD2CQQ4_9STRA</name>
<comment type="caution">
    <text evidence="2">The sequence shown here is derived from an EMBL/GenBank/DDBJ whole genome shotgun (WGS) entry which is preliminary data.</text>
</comment>
<accession>A0AAD2CQQ4</accession>
<dbReference type="AlphaFoldDB" id="A0AAD2CQQ4"/>
<proteinExistence type="predicted"/>